<dbReference type="InterPro" id="IPR038718">
    <property type="entry name" value="SNF2-like_sf"/>
</dbReference>
<organism evidence="2 3">
    <name type="scientific">Blattamonas nauphoetae</name>
    <dbReference type="NCBI Taxonomy" id="2049346"/>
    <lineage>
        <taxon>Eukaryota</taxon>
        <taxon>Metamonada</taxon>
        <taxon>Preaxostyla</taxon>
        <taxon>Oxymonadida</taxon>
        <taxon>Blattamonas</taxon>
    </lineage>
</organism>
<feature type="domain" description="SNF2 N-terminal" evidence="1">
    <location>
        <begin position="66"/>
        <end position="159"/>
    </location>
</feature>
<sequence length="330" mass="37638">MIPNSQEIVDCEEFSSKPIDTVDCEELFDAKEQRRQKRVPKRPKKNSLTNAPLTQTLLVVNKELFKSDPRPFLTRHFFYVIVDDSNDMTNQQSRLPFLVQYFDTPHRVLILDRPFKRSLLKIWNLAEFVCPGLLGTLEAFKLSIANPIRAGKKSRATKIELMKAAGSAILLNHFLNKITPHAKEVNSLNIIRERTPAFIKGKQTNGVTFLSTVELNYFNEVAGLLFNGDGDELLEEENTTLQDCVVALLLNKQFMDIMKMNDEVKMERGNASRTDNFVSYRIEKHSTVPFLEEAISSTTIILEHAKDVQKACKAIQEQLHHPIKAPHDSS</sequence>
<dbReference type="InterPro" id="IPR027417">
    <property type="entry name" value="P-loop_NTPase"/>
</dbReference>
<dbReference type="Gene3D" id="3.40.50.10810">
    <property type="entry name" value="Tandem AAA-ATPase domain"/>
    <property type="match status" value="1"/>
</dbReference>
<dbReference type="PANTHER" id="PTHR45629:SF7">
    <property type="entry name" value="DNA EXCISION REPAIR PROTEIN ERCC-6-RELATED"/>
    <property type="match status" value="1"/>
</dbReference>
<evidence type="ECO:0000259" key="1">
    <source>
        <dbReference type="Pfam" id="PF00176"/>
    </source>
</evidence>
<protein>
    <recommendedName>
        <fullName evidence="1">SNF2 N-terminal domain-containing protein</fullName>
    </recommendedName>
</protein>
<evidence type="ECO:0000313" key="2">
    <source>
        <dbReference type="EMBL" id="KAK2949076.1"/>
    </source>
</evidence>
<dbReference type="SUPFAM" id="SSF52540">
    <property type="entry name" value="P-loop containing nucleoside triphosphate hydrolases"/>
    <property type="match status" value="1"/>
</dbReference>
<accession>A0ABQ9XFK4</accession>
<proteinExistence type="predicted"/>
<name>A0ABQ9XFK4_9EUKA</name>
<reference evidence="2 3" key="1">
    <citation type="journal article" date="2022" name="bioRxiv">
        <title>Genomics of Preaxostyla Flagellates Illuminates Evolutionary Transitions and the Path Towards Mitochondrial Loss.</title>
        <authorList>
            <person name="Novak L.V.F."/>
            <person name="Treitli S.C."/>
            <person name="Pyrih J."/>
            <person name="Halakuc P."/>
            <person name="Pipaliya S.V."/>
            <person name="Vacek V."/>
            <person name="Brzon O."/>
            <person name="Soukal P."/>
            <person name="Eme L."/>
            <person name="Dacks J.B."/>
            <person name="Karnkowska A."/>
            <person name="Elias M."/>
            <person name="Hampl V."/>
        </authorList>
    </citation>
    <scope>NUCLEOTIDE SEQUENCE [LARGE SCALE GENOMIC DNA]</scope>
    <source>
        <strain evidence="2">NAU3</strain>
        <tissue evidence="2">Gut</tissue>
    </source>
</reference>
<dbReference type="InterPro" id="IPR050496">
    <property type="entry name" value="SNF2_RAD54_helicase_repair"/>
</dbReference>
<comment type="caution">
    <text evidence="2">The sequence shown here is derived from an EMBL/GenBank/DDBJ whole genome shotgun (WGS) entry which is preliminary data.</text>
</comment>
<dbReference type="InterPro" id="IPR000330">
    <property type="entry name" value="SNF2_N"/>
</dbReference>
<dbReference type="EMBL" id="JARBJD010000163">
    <property type="protein sequence ID" value="KAK2949076.1"/>
    <property type="molecule type" value="Genomic_DNA"/>
</dbReference>
<keyword evidence="3" id="KW-1185">Reference proteome</keyword>
<dbReference type="PANTHER" id="PTHR45629">
    <property type="entry name" value="SNF2/RAD54 FAMILY MEMBER"/>
    <property type="match status" value="1"/>
</dbReference>
<gene>
    <name evidence="2" type="ORF">BLNAU_15996</name>
</gene>
<evidence type="ECO:0000313" key="3">
    <source>
        <dbReference type="Proteomes" id="UP001281761"/>
    </source>
</evidence>
<dbReference type="Pfam" id="PF00176">
    <property type="entry name" value="SNF2-rel_dom"/>
    <property type="match status" value="1"/>
</dbReference>
<dbReference type="Proteomes" id="UP001281761">
    <property type="component" value="Unassembled WGS sequence"/>
</dbReference>